<organism evidence="2 3">
    <name type="scientific">Algoriphagus sediminis</name>
    <dbReference type="NCBI Taxonomy" id="3057113"/>
    <lineage>
        <taxon>Bacteria</taxon>
        <taxon>Pseudomonadati</taxon>
        <taxon>Bacteroidota</taxon>
        <taxon>Cytophagia</taxon>
        <taxon>Cytophagales</taxon>
        <taxon>Cyclobacteriaceae</taxon>
        <taxon>Algoriphagus</taxon>
    </lineage>
</organism>
<feature type="signal peptide" evidence="1">
    <location>
        <begin position="1"/>
        <end position="18"/>
    </location>
</feature>
<dbReference type="Proteomes" id="UP001171916">
    <property type="component" value="Unassembled WGS sequence"/>
</dbReference>
<name>A0ABT7Y8F6_9BACT</name>
<dbReference type="RefSeq" id="WP_289998323.1">
    <property type="nucleotide sequence ID" value="NZ_JAUEPH010000001.1"/>
</dbReference>
<sequence>MKNILAFALFLTLGVSYAQNTSPCSSPEKRHFDFWVGEWHVFDTLDNKIGENRIQIIEGGCALQENWTGASGSNGTSLNYFDAADSTWNQLWLDNQGGILKLKGKIEESGLLKMSSQPNNGQYNQITWTLLDNGNVSQKWDIFTADDDLLQTIFLGIYKRQ</sequence>
<keyword evidence="1" id="KW-0732">Signal</keyword>
<reference evidence="2" key="1">
    <citation type="submission" date="2023-06" db="EMBL/GenBank/DDBJ databases">
        <title>Robiginitalea aurantiacus sp. nov. and Algoriphagus sediminis sp. nov., isolated from coastal sediment.</title>
        <authorList>
            <person name="Zhou Z.Y."/>
            <person name="An J."/>
            <person name="Jia Y.W."/>
            <person name="Du Z.J."/>
        </authorList>
    </citation>
    <scope>NUCLEOTIDE SEQUENCE</scope>
    <source>
        <strain evidence="2">C2-7</strain>
    </source>
</reference>
<protein>
    <recommendedName>
        <fullName evidence="4">Lipocalin-like domain-containing protein</fullName>
    </recommendedName>
</protein>
<dbReference type="EMBL" id="JAUEPH010000001">
    <property type="protein sequence ID" value="MDN3202766.1"/>
    <property type="molecule type" value="Genomic_DNA"/>
</dbReference>
<keyword evidence="3" id="KW-1185">Reference proteome</keyword>
<evidence type="ECO:0008006" key="4">
    <source>
        <dbReference type="Google" id="ProtNLM"/>
    </source>
</evidence>
<gene>
    <name evidence="2" type="ORF">QVH07_01340</name>
</gene>
<evidence type="ECO:0000313" key="3">
    <source>
        <dbReference type="Proteomes" id="UP001171916"/>
    </source>
</evidence>
<dbReference type="SUPFAM" id="SSF50370">
    <property type="entry name" value="Ricin B-like lectins"/>
    <property type="match status" value="1"/>
</dbReference>
<proteinExistence type="predicted"/>
<comment type="caution">
    <text evidence="2">The sequence shown here is derived from an EMBL/GenBank/DDBJ whole genome shotgun (WGS) entry which is preliminary data.</text>
</comment>
<feature type="chain" id="PRO_5046587762" description="Lipocalin-like domain-containing protein" evidence="1">
    <location>
        <begin position="19"/>
        <end position="161"/>
    </location>
</feature>
<accession>A0ABT7Y8F6</accession>
<evidence type="ECO:0000256" key="1">
    <source>
        <dbReference type="SAM" id="SignalP"/>
    </source>
</evidence>
<dbReference type="InterPro" id="IPR035992">
    <property type="entry name" value="Ricin_B-like_lectins"/>
</dbReference>
<evidence type="ECO:0000313" key="2">
    <source>
        <dbReference type="EMBL" id="MDN3202766.1"/>
    </source>
</evidence>